<name>A0A8D8ZGT5_9HEMI</name>
<proteinExistence type="predicted"/>
<dbReference type="EMBL" id="HBUF01511341">
    <property type="protein sequence ID" value="CAG6746739.1"/>
    <property type="molecule type" value="Transcribed_RNA"/>
</dbReference>
<accession>A0A8D8ZGT5</accession>
<protein>
    <submittedName>
        <fullName evidence="1">Uncharacterized protein</fullName>
    </submittedName>
</protein>
<reference evidence="1" key="1">
    <citation type="submission" date="2021-05" db="EMBL/GenBank/DDBJ databases">
        <authorList>
            <person name="Alioto T."/>
            <person name="Alioto T."/>
            <person name="Gomez Garrido J."/>
        </authorList>
    </citation>
    <scope>NUCLEOTIDE SEQUENCE</scope>
</reference>
<dbReference type="AlphaFoldDB" id="A0A8D8ZGT5"/>
<sequence length="126" mass="14608">MKFSTRFLYGPRYPVCLCLATRGQKRFLTPALFSIVNSLKVFNPHLLLYSQFSKGFQPYILILQSISTYSQFSKGFQPYYIRILHTIVNSLRVSYILFTQNPQLMGVCEGIKTINCTVLFLKYNIS</sequence>
<evidence type="ECO:0000313" key="1">
    <source>
        <dbReference type="EMBL" id="CAG6746739.1"/>
    </source>
</evidence>
<organism evidence="1">
    <name type="scientific">Cacopsylla melanoneura</name>
    <dbReference type="NCBI Taxonomy" id="428564"/>
    <lineage>
        <taxon>Eukaryota</taxon>
        <taxon>Metazoa</taxon>
        <taxon>Ecdysozoa</taxon>
        <taxon>Arthropoda</taxon>
        <taxon>Hexapoda</taxon>
        <taxon>Insecta</taxon>
        <taxon>Pterygota</taxon>
        <taxon>Neoptera</taxon>
        <taxon>Paraneoptera</taxon>
        <taxon>Hemiptera</taxon>
        <taxon>Sternorrhyncha</taxon>
        <taxon>Psylloidea</taxon>
        <taxon>Psyllidae</taxon>
        <taxon>Psyllinae</taxon>
        <taxon>Cacopsylla</taxon>
    </lineage>
</organism>